<gene>
    <name evidence="3" type="ORF">MU848_03015</name>
</gene>
<evidence type="ECO:0000313" key="3">
    <source>
        <dbReference type="EMBL" id="MCK0530552.1"/>
    </source>
</evidence>
<organism evidence="3 4">
    <name type="scientific">Sphingobium agri</name>
    <dbReference type="NCBI Taxonomy" id="2933566"/>
    <lineage>
        <taxon>Bacteria</taxon>
        <taxon>Pseudomonadati</taxon>
        <taxon>Pseudomonadota</taxon>
        <taxon>Alphaproteobacteria</taxon>
        <taxon>Sphingomonadales</taxon>
        <taxon>Sphingomonadaceae</taxon>
        <taxon>Sphingobium</taxon>
    </lineage>
</organism>
<name>A0ABT0DTW1_9SPHN</name>
<sequence>MIGAGDDGATLLLAGSLGAGVADGSVAVVEPELLVMPVEFLLFQLAMALLFELMLTTQKSPMSHPAAIGSSLPDHEGASSAGR</sequence>
<evidence type="ECO:0000256" key="1">
    <source>
        <dbReference type="SAM" id="MobiDB-lite"/>
    </source>
</evidence>
<keyword evidence="2" id="KW-0812">Transmembrane</keyword>
<dbReference type="Proteomes" id="UP001203512">
    <property type="component" value="Unassembled WGS sequence"/>
</dbReference>
<evidence type="ECO:0000313" key="4">
    <source>
        <dbReference type="Proteomes" id="UP001203512"/>
    </source>
</evidence>
<comment type="caution">
    <text evidence="3">The sequence shown here is derived from an EMBL/GenBank/DDBJ whole genome shotgun (WGS) entry which is preliminary data.</text>
</comment>
<proteinExistence type="predicted"/>
<accession>A0ABT0DTW1</accession>
<dbReference type="EMBL" id="JALKHS010000005">
    <property type="protein sequence ID" value="MCK0530552.1"/>
    <property type="molecule type" value="Genomic_DNA"/>
</dbReference>
<keyword evidence="2" id="KW-1133">Transmembrane helix</keyword>
<keyword evidence="4" id="KW-1185">Reference proteome</keyword>
<evidence type="ECO:0000256" key="2">
    <source>
        <dbReference type="SAM" id="Phobius"/>
    </source>
</evidence>
<protein>
    <submittedName>
        <fullName evidence="3">Uncharacterized protein</fullName>
    </submittedName>
</protein>
<keyword evidence="2" id="KW-0472">Membrane</keyword>
<feature type="transmembrane region" description="Helical" evidence="2">
    <location>
        <begin position="34"/>
        <end position="55"/>
    </location>
</feature>
<dbReference type="RefSeq" id="WP_201516334.1">
    <property type="nucleotide sequence ID" value="NZ_JALKHS010000005.1"/>
</dbReference>
<feature type="region of interest" description="Disordered" evidence="1">
    <location>
        <begin position="62"/>
        <end position="83"/>
    </location>
</feature>
<reference evidence="3 4" key="1">
    <citation type="submission" date="2022-04" db="EMBL/GenBank/DDBJ databases">
        <authorList>
            <person name="Huq M.A."/>
        </authorList>
    </citation>
    <scope>NUCLEOTIDE SEQUENCE [LARGE SCALE GENOMIC DNA]</scope>
    <source>
        <strain evidence="3 4">MAH-33</strain>
    </source>
</reference>